<feature type="compositionally biased region" description="Acidic residues" evidence="1">
    <location>
        <begin position="424"/>
        <end position="434"/>
    </location>
</feature>
<feature type="compositionally biased region" description="Low complexity" evidence="1">
    <location>
        <begin position="25"/>
        <end position="36"/>
    </location>
</feature>
<accession>A0A0B1YYE9</accession>
<proteinExistence type="predicted"/>
<dbReference type="AlphaFoldDB" id="A0A0B1YYE9"/>
<name>A0A0B1YYE9_9PSED</name>
<feature type="region of interest" description="Disordered" evidence="1">
    <location>
        <begin position="420"/>
        <end position="451"/>
    </location>
</feature>
<reference evidence="3" key="1">
    <citation type="submission" date="2015-03" db="EMBL/GenBank/DDBJ databases">
        <title>Pseudomonas frederiksbergensis hydrocarbon degrader.</title>
        <authorList>
            <person name="Brown L.M."/>
            <person name="Ruiz O.N."/>
            <person name="Mueller S."/>
            <person name="Gunasekera T.S."/>
        </authorList>
    </citation>
    <scope>NUCLEOTIDE SEQUENCE [LARGE SCALE GENOMIC DNA]</scope>
    <source>
        <strain evidence="3">SI8</strain>
    </source>
</reference>
<dbReference type="EMBL" id="JQGJ01000008">
    <property type="protein sequence ID" value="KHK63904.1"/>
    <property type="molecule type" value="Genomic_DNA"/>
</dbReference>
<evidence type="ECO:0000313" key="2">
    <source>
        <dbReference type="EMBL" id="KHK63904.1"/>
    </source>
</evidence>
<evidence type="ECO:0000313" key="3">
    <source>
        <dbReference type="Proteomes" id="UP000030949"/>
    </source>
</evidence>
<dbReference type="OrthoDB" id="8454956at2"/>
<feature type="region of interest" description="Disordered" evidence="1">
    <location>
        <begin position="1"/>
        <end position="36"/>
    </location>
</feature>
<sequence>MDLIPLTPHHTLTSQPEDTLPPPSTTSTTGTVASVPIGPVTAAQDLANRTGAIKAQLTRVFEPHMNGANREAFEALIDDRSRTLADDGETAESVDAVLTKGSRLDRAAHDTVGFLRSVPFGAASIALDFAPAVTGNGSITAPLALSAIAGLVSSATDTVGNGLMKRATSDTQWLVAEHAELEPVMQEAAEAVKPSLGTQALEGSLTFQTFTARNVLRTVVQPVVTKTVDAQTGSKVDSVIAAVGSPLSGMAAYDLQHSIDKSKHRIGPEYLLGRQDWHQRYKDLKNYGVGNAAMGIAKRVGSLPLDAMRDGSKSLQALVTPTGLVSGLGALAGGITAIGMAQTAAVNAARNAGFSPAGVAAAGKATVTATMAPVLAAWVTTAVMTQPLADKASAALDRLSTGPAHQDELQGMLPLVETSMAEQTGEDSDNEGDSVDFVSARSTLSAAERAV</sequence>
<dbReference type="Proteomes" id="UP000030949">
    <property type="component" value="Unassembled WGS sequence"/>
</dbReference>
<gene>
    <name evidence="2" type="ORF">JZ00_14540</name>
</gene>
<comment type="caution">
    <text evidence="2">The sequence shown here is derived from an EMBL/GenBank/DDBJ whole genome shotgun (WGS) entry which is preliminary data.</text>
</comment>
<protein>
    <submittedName>
        <fullName evidence="2">Type III effector protein RopAA</fullName>
    </submittedName>
</protein>
<organism evidence="2 3">
    <name type="scientific">Pseudomonas frederiksbergensis</name>
    <dbReference type="NCBI Taxonomy" id="104087"/>
    <lineage>
        <taxon>Bacteria</taxon>
        <taxon>Pseudomonadati</taxon>
        <taxon>Pseudomonadota</taxon>
        <taxon>Gammaproteobacteria</taxon>
        <taxon>Pseudomonadales</taxon>
        <taxon>Pseudomonadaceae</taxon>
        <taxon>Pseudomonas</taxon>
    </lineage>
</organism>
<evidence type="ECO:0000256" key="1">
    <source>
        <dbReference type="SAM" id="MobiDB-lite"/>
    </source>
</evidence>